<keyword evidence="2" id="KW-1185">Reference proteome</keyword>
<name>A0AAD8XNY7_GLOAC</name>
<reference evidence="1" key="1">
    <citation type="submission" date="2021-12" db="EMBL/GenBank/DDBJ databases">
        <title>Comparative genomics, transcriptomics and evolutionary studies reveal genomic signatures of adaptation to plant cell wall in hemibiotrophic fungi.</title>
        <authorList>
            <consortium name="DOE Joint Genome Institute"/>
            <person name="Baroncelli R."/>
            <person name="Diaz J.F."/>
            <person name="Benocci T."/>
            <person name="Peng M."/>
            <person name="Battaglia E."/>
            <person name="Haridas S."/>
            <person name="Andreopoulos W."/>
            <person name="Labutti K."/>
            <person name="Pangilinan J."/>
            <person name="Floch G.L."/>
            <person name="Makela M.R."/>
            <person name="Henrissat B."/>
            <person name="Grigoriev I.V."/>
            <person name="Crouch J.A."/>
            <person name="De Vries R.P."/>
            <person name="Sukno S.A."/>
            <person name="Thon M.R."/>
        </authorList>
    </citation>
    <scope>NUCLEOTIDE SEQUENCE</scope>
    <source>
        <strain evidence="1">CBS 112980</strain>
    </source>
</reference>
<evidence type="ECO:0000313" key="1">
    <source>
        <dbReference type="EMBL" id="KAK1730773.1"/>
    </source>
</evidence>
<gene>
    <name evidence="1" type="ORF">BDZ83DRAFT_646669</name>
</gene>
<comment type="caution">
    <text evidence="1">The sequence shown here is derived from an EMBL/GenBank/DDBJ whole genome shotgun (WGS) entry which is preliminary data.</text>
</comment>
<dbReference type="RefSeq" id="XP_060370828.1">
    <property type="nucleotide sequence ID" value="XM_060509994.1"/>
</dbReference>
<protein>
    <submittedName>
        <fullName evidence="1">Uncharacterized protein</fullName>
    </submittedName>
</protein>
<dbReference type="EMBL" id="JAHMHS010000005">
    <property type="protein sequence ID" value="KAK1730773.1"/>
    <property type="molecule type" value="Genomic_DNA"/>
</dbReference>
<evidence type="ECO:0000313" key="2">
    <source>
        <dbReference type="Proteomes" id="UP001244207"/>
    </source>
</evidence>
<dbReference type="AlphaFoldDB" id="A0AAD8XNY7"/>
<accession>A0AAD8XNY7</accession>
<organism evidence="1 2">
    <name type="scientific">Glomerella acutata</name>
    <name type="common">Colletotrichum acutatum</name>
    <dbReference type="NCBI Taxonomy" id="27357"/>
    <lineage>
        <taxon>Eukaryota</taxon>
        <taxon>Fungi</taxon>
        <taxon>Dikarya</taxon>
        <taxon>Ascomycota</taxon>
        <taxon>Pezizomycotina</taxon>
        <taxon>Sordariomycetes</taxon>
        <taxon>Hypocreomycetidae</taxon>
        <taxon>Glomerellales</taxon>
        <taxon>Glomerellaceae</taxon>
        <taxon>Colletotrichum</taxon>
        <taxon>Colletotrichum acutatum species complex</taxon>
    </lineage>
</organism>
<dbReference type="Proteomes" id="UP001244207">
    <property type="component" value="Unassembled WGS sequence"/>
</dbReference>
<dbReference type="GeneID" id="85393893"/>
<proteinExistence type="predicted"/>
<sequence>MTPSKFRETVYPYPSMATEGKNGKQGKQRAYPERVTLLRSLGTIHSRVLLRRSMVFANTLAGSSPVCAKETLRGQKSPVMASCIKHPSLIDFPSASASHVDDTDITGCRHGSSQPRETEPGQDAICLGFFRAAHSPPSGVVVAGFPLRHSGNDLELEGELQNITNPVGLLTLFFPGSGYKYSRPEMWVLPLYRVECLAAASRCDPSSIAWSSRRETS</sequence>